<accession>A0A392N216</accession>
<dbReference type="Proteomes" id="UP000265520">
    <property type="component" value="Unassembled WGS sequence"/>
</dbReference>
<organism evidence="1 2">
    <name type="scientific">Trifolium medium</name>
    <dbReference type="NCBI Taxonomy" id="97028"/>
    <lineage>
        <taxon>Eukaryota</taxon>
        <taxon>Viridiplantae</taxon>
        <taxon>Streptophyta</taxon>
        <taxon>Embryophyta</taxon>
        <taxon>Tracheophyta</taxon>
        <taxon>Spermatophyta</taxon>
        <taxon>Magnoliopsida</taxon>
        <taxon>eudicotyledons</taxon>
        <taxon>Gunneridae</taxon>
        <taxon>Pentapetalae</taxon>
        <taxon>rosids</taxon>
        <taxon>fabids</taxon>
        <taxon>Fabales</taxon>
        <taxon>Fabaceae</taxon>
        <taxon>Papilionoideae</taxon>
        <taxon>50 kb inversion clade</taxon>
        <taxon>NPAAA clade</taxon>
        <taxon>Hologalegina</taxon>
        <taxon>IRL clade</taxon>
        <taxon>Trifolieae</taxon>
        <taxon>Trifolium</taxon>
    </lineage>
</organism>
<keyword evidence="1" id="KW-0808">Transferase</keyword>
<dbReference type="EMBL" id="LXQA010025926">
    <property type="protein sequence ID" value="MCH93857.1"/>
    <property type="molecule type" value="Genomic_DNA"/>
</dbReference>
<evidence type="ECO:0000313" key="1">
    <source>
        <dbReference type="EMBL" id="MCH93857.1"/>
    </source>
</evidence>
<evidence type="ECO:0000313" key="2">
    <source>
        <dbReference type="Proteomes" id="UP000265520"/>
    </source>
</evidence>
<feature type="non-terminal residue" evidence="1">
    <location>
        <position position="1"/>
    </location>
</feature>
<dbReference type="GO" id="GO:0016740">
    <property type="term" value="F:transferase activity"/>
    <property type="evidence" value="ECO:0007669"/>
    <property type="project" value="UniProtKB-KW"/>
</dbReference>
<name>A0A392N216_9FABA</name>
<proteinExistence type="predicted"/>
<protein>
    <submittedName>
        <fullName evidence="1">Glycosyltransferase</fullName>
    </submittedName>
</protein>
<comment type="caution">
    <text evidence="1">The sequence shown here is derived from an EMBL/GenBank/DDBJ whole genome shotgun (WGS) entry which is preliminary data.</text>
</comment>
<reference evidence="1 2" key="1">
    <citation type="journal article" date="2018" name="Front. Plant Sci.">
        <title>Red Clover (Trifolium pratense) and Zigzag Clover (T. medium) - A Picture of Genomic Similarities and Differences.</title>
        <authorList>
            <person name="Dluhosova J."/>
            <person name="Istvanek J."/>
            <person name="Nedelnik J."/>
            <person name="Repkova J."/>
        </authorList>
    </citation>
    <scope>NUCLEOTIDE SEQUENCE [LARGE SCALE GENOMIC DNA]</scope>
    <source>
        <strain evidence="2">cv. 10/8</strain>
        <tissue evidence="1">Leaf</tissue>
    </source>
</reference>
<keyword evidence="2" id="KW-1185">Reference proteome</keyword>
<dbReference type="AlphaFoldDB" id="A0A392N216"/>
<sequence>VLEWRNLRMSCDRSGYRSDICVMKGDIRTHSSSSSIFLYNSISHNNNVSRTDEARKGEEEGEEVSVFIRNEEEIAPHSFHSHLPLIYPSGGGRRFVDGGCGSGRFEEPRLLIPCW</sequence>